<accession>R0K684</accession>
<reference evidence="2" key="1">
    <citation type="journal article" date="2013" name="Nat. Genet.">
        <title>The duck genome and transcriptome provide insight into an avian influenza virus reservoir species.</title>
        <authorList>
            <person name="Huang Y."/>
            <person name="Li Y."/>
            <person name="Burt D.W."/>
            <person name="Chen H."/>
            <person name="Zhang Y."/>
            <person name="Qian W."/>
            <person name="Kim H."/>
            <person name="Gan S."/>
            <person name="Zhao Y."/>
            <person name="Li J."/>
            <person name="Yi K."/>
            <person name="Feng H."/>
            <person name="Zhu P."/>
            <person name="Li B."/>
            <person name="Liu Q."/>
            <person name="Fairley S."/>
            <person name="Magor K.E."/>
            <person name="Du Z."/>
            <person name="Hu X."/>
            <person name="Goodman L."/>
            <person name="Tafer H."/>
            <person name="Vignal A."/>
            <person name="Lee T."/>
            <person name="Kim K.W."/>
            <person name="Sheng Z."/>
            <person name="An Y."/>
            <person name="Searle S."/>
            <person name="Herrero J."/>
            <person name="Groenen M.A."/>
            <person name="Crooijmans R.P."/>
            <person name="Faraut T."/>
            <person name="Cai Q."/>
            <person name="Webster R.G."/>
            <person name="Aldridge J.R."/>
            <person name="Warren W.C."/>
            <person name="Bartschat S."/>
            <person name="Kehr S."/>
            <person name="Marz M."/>
            <person name="Stadler P.F."/>
            <person name="Smith J."/>
            <person name="Kraus R.H."/>
            <person name="Zhao Y."/>
            <person name="Ren L."/>
            <person name="Fei J."/>
            <person name="Morisson M."/>
            <person name="Kaiser P."/>
            <person name="Griffin D.K."/>
            <person name="Rao M."/>
            <person name="Pitel F."/>
            <person name="Wang J."/>
            <person name="Li N."/>
        </authorList>
    </citation>
    <scope>NUCLEOTIDE SEQUENCE [LARGE SCALE GENOMIC DNA]</scope>
</reference>
<proteinExistence type="predicted"/>
<sequence length="66" mass="7564">MKYRLMEQADRYPTLNTPESEVPLFTASKVSQYSCQRKTTLNNCNKKFTVFSSSECGYKLQISTVA</sequence>
<gene>
    <name evidence="1" type="ORF">Anapl_03576</name>
</gene>
<keyword evidence="1" id="KW-0808">Transferase</keyword>
<keyword evidence="2" id="KW-1185">Reference proteome</keyword>
<protein>
    <submittedName>
        <fullName evidence="1">DNA nucleotidylexotransferase</fullName>
    </submittedName>
</protein>
<dbReference type="EMBL" id="KB742671">
    <property type="protein sequence ID" value="EOB05676.1"/>
    <property type="molecule type" value="Genomic_DNA"/>
</dbReference>
<evidence type="ECO:0000313" key="1">
    <source>
        <dbReference type="EMBL" id="EOB05676.1"/>
    </source>
</evidence>
<organism evidence="1 2">
    <name type="scientific">Anas platyrhynchos</name>
    <name type="common">Mallard</name>
    <name type="synonym">Anas boschas</name>
    <dbReference type="NCBI Taxonomy" id="8839"/>
    <lineage>
        <taxon>Eukaryota</taxon>
        <taxon>Metazoa</taxon>
        <taxon>Chordata</taxon>
        <taxon>Craniata</taxon>
        <taxon>Vertebrata</taxon>
        <taxon>Euteleostomi</taxon>
        <taxon>Archelosauria</taxon>
        <taxon>Archosauria</taxon>
        <taxon>Dinosauria</taxon>
        <taxon>Saurischia</taxon>
        <taxon>Theropoda</taxon>
        <taxon>Coelurosauria</taxon>
        <taxon>Aves</taxon>
        <taxon>Neognathae</taxon>
        <taxon>Galloanserae</taxon>
        <taxon>Anseriformes</taxon>
        <taxon>Anatidae</taxon>
        <taxon>Anatinae</taxon>
        <taxon>Anas</taxon>
    </lineage>
</organism>
<dbReference type="GO" id="GO:0016740">
    <property type="term" value="F:transferase activity"/>
    <property type="evidence" value="ECO:0007669"/>
    <property type="project" value="UniProtKB-KW"/>
</dbReference>
<dbReference type="AlphaFoldDB" id="R0K684"/>
<dbReference type="Proteomes" id="UP000296049">
    <property type="component" value="Unassembled WGS sequence"/>
</dbReference>
<evidence type="ECO:0000313" key="2">
    <source>
        <dbReference type="Proteomes" id="UP000296049"/>
    </source>
</evidence>
<name>R0K684_ANAPL</name>